<dbReference type="Gene3D" id="3.40.50.10490">
    <property type="entry name" value="Glucose-6-phosphate isomerase like protein, domain 1"/>
    <property type="match status" value="1"/>
</dbReference>
<keyword evidence="3" id="KW-0413">Isomerase</keyword>
<dbReference type="InterPro" id="IPR017552">
    <property type="entry name" value="PHI/rmpB"/>
</dbReference>
<evidence type="ECO:0000313" key="4">
    <source>
        <dbReference type="Proteomes" id="UP001597458"/>
    </source>
</evidence>
<reference evidence="4" key="1">
    <citation type="journal article" date="2019" name="Int. J. Syst. Evol. Microbiol.">
        <title>The Global Catalogue of Microorganisms (GCM) 10K type strain sequencing project: providing services to taxonomists for standard genome sequencing and annotation.</title>
        <authorList>
            <consortium name="The Broad Institute Genomics Platform"/>
            <consortium name="The Broad Institute Genome Sequencing Center for Infectious Disease"/>
            <person name="Wu L."/>
            <person name="Ma J."/>
        </authorList>
    </citation>
    <scope>NUCLEOTIDE SEQUENCE [LARGE SCALE GENOMIC DNA]</scope>
    <source>
        <strain evidence="4">TISTR 2241</strain>
    </source>
</reference>
<dbReference type="EC" id="5.3.1.27" evidence="3"/>
<dbReference type="EMBL" id="JBHUMR010000012">
    <property type="protein sequence ID" value="MFD2617548.1"/>
    <property type="molecule type" value="Genomic_DNA"/>
</dbReference>
<keyword evidence="4" id="KW-1185">Reference proteome</keyword>
<gene>
    <name evidence="3" type="primary">hxlB</name>
    <name evidence="3" type="ORF">ACFSTF_09555</name>
</gene>
<sequence length="180" mass="19686">MRMIDQIVNEIQGVMEKFDESSLDDVMSYLSKDRRIFVDGEGRSGFQARSFAMRLMHIGYQPYVMGETVTPSLKEKDVFVAISGSGKTKNTVSNAEAAKKLGLTVIGVTSKLNSPLAQLSDAIILVPGVTKGDKGGKSIQLLSSLFDQSVHLVLDDLCLRLSRRDHVSNEEAAANHINVE</sequence>
<dbReference type="GO" id="GO:0043800">
    <property type="term" value="F:6-phospho-3-hexuloisomerase activity"/>
    <property type="evidence" value="ECO:0007669"/>
    <property type="project" value="UniProtKB-EC"/>
</dbReference>
<comment type="similarity">
    <text evidence="1">Belongs to the SIS family. PHI subfamily.</text>
</comment>
<evidence type="ECO:0000259" key="2">
    <source>
        <dbReference type="PROSITE" id="PS51464"/>
    </source>
</evidence>
<protein>
    <submittedName>
        <fullName evidence="3">6-phospho-3-hexuloisomerase</fullName>
        <ecNumber evidence="3">5.3.1.27</ecNumber>
    </submittedName>
</protein>
<evidence type="ECO:0000256" key="1">
    <source>
        <dbReference type="ARBA" id="ARBA00009235"/>
    </source>
</evidence>
<feature type="domain" description="SIS" evidence="2">
    <location>
        <begin position="26"/>
        <end position="159"/>
    </location>
</feature>
<dbReference type="NCBIfam" id="TIGR03127">
    <property type="entry name" value="RuMP_HxlB"/>
    <property type="match status" value="1"/>
</dbReference>
<dbReference type="InterPro" id="IPR046348">
    <property type="entry name" value="SIS_dom_sf"/>
</dbReference>
<name>A0ABW5PRW3_9BACI</name>
<evidence type="ECO:0000313" key="3">
    <source>
        <dbReference type="EMBL" id="MFD2617548.1"/>
    </source>
</evidence>
<dbReference type="InterPro" id="IPR001347">
    <property type="entry name" value="SIS_dom"/>
</dbReference>
<proteinExistence type="inferred from homology"/>
<comment type="caution">
    <text evidence="3">The sequence shown here is derived from an EMBL/GenBank/DDBJ whole genome shotgun (WGS) entry which is preliminary data.</text>
</comment>
<dbReference type="PANTHER" id="PTHR43443:SF1">
    <property type="entry name" value="3-HEXULOSE-6-PHOSPHATE ISOMERASE"/>
    <property type="match status" value="1"/>
</dbReference>
<dbReference type="PANTHER" id="PTHR43443">
    <property type="entry name" value="3-HEXULOSE-6-PHOSPHATE ISOMERASE"/>
    <property type="match status" value="1"/>
</dbReference>
<dbReference type="CDD" id="cd05005">
    <property type="entry name" value="SIS_PHI"/>
    <property type="match status" value="1"/>
</dbReference>
<organism evidence="3 4">
    <name type="scientific">Terrilactibacillus laevilacticus</name>
    <dbReference type="NCBI Taxonomy" id="1380157"/>
    <lineage>
        <taxon>Bacteria</taxon>
        <taxon>Bacillati</taxon>
        <taxon>Bacillota</taxon>
        <taxon>Bacilli</taxon>
        <taxon>Bacillales</taxon>
        <taxon>Bacillaceae</taxon>
        <taxon>Terrilactibacillus</taxon>
    </lineage>
</organism>
<dbReference type="Proteomes" id="UP001597458">
    <property type="component" value="Unassembled WGS sequence"/>
</dbReference>
<dbReference type="Pfam" id="PF01380">
    <property type="entry name" value="SIS"/>
    <property type="match status" value="1"/>
</dbReference>
<dbReference type="PROSITE" id="PS51464">
    <property type="entry name" value="SIS"/>
    <property type="match status" value="1"/>
</dbReference>
<dbReference type="RefSeq" id="WP_141191155.1">
    <property type="nucleotide sequence ID" value="NZ_JBHUMR010000012.1"/>
</dbReference>
<dbReference type="SUPFAM" id="SSF53697">
    <property type="entry name" value="SIS domain"/>
    <property type="match status" value="1"/>
</dbReference>
<accession>A0ABW5PRW3</accession>